<dbReference type="AlphaFoldDB" id="A0A1L9NIJ9"/>
<protein>
    <submittedName>
        <fullName evidence="1">Uncharacterized protein</fullName>
    </submittedName>
</protein>
<proteinExistence type="predicted"/>
<name>A0A1L9NIJ9_ASPTC</name>
<organism evidence="1 2">
    <name type="scientific">Aspergillus tubingensis (strain CBS 134.48)</name>
    <dbReference type="NCBI Taxonomy" id="767770"/>
    <lineage>
        <taxon>Eukaryota</taxon>
        <taxon>Fungi</taxon>
        <taxon>Dikarya</taxon>
        <taxon>Ascomycota</taxon>
        <taxon>Pezizomycotina</taxon>
        <taxon>Eurotiomycetes</taxon>
        <taxon>Eurotiomycetidae</taxon>
        <taxon>Eurotiales</taxon>
        <taxon>Aspergillaceae</taxon>
        <taxon>Aspergillus</taxon>
        <taxon>Aspergillus subgen. Circumdati</taxon>
    </lineage>
</organism>
<dbReference type="VEuPathDB" id="FungiDB:ASPTUDRAFT_50091"/>
<keyword evidence="2" id="KW-1185">Reference proteome</keyword>
<dbReference type="Proteomes" id="UP000184304">
    <property type="component" value="Unassembled WGS sequence"/>
</dbReference>
<sequence length="75" mass="8161">MPKRGIGPCQDLAMASFSPAGRWFPIPRSSASHVTCWCLGGSSGISCQPQNMQLADDERVDNLVRLFMQFAAFVA</sequence>
<evidence type="ECO:0000313" key="1">
    <source>
        <dbReference type="EMBL" id="OJI89095.1"/>
    </source>
</evidence>
<reference evidence="2" key="1">
    <citation type="journal article" date="2017" name="Genome Biol.">
        <title>Comparative genomics reveals high biological diversity and specific adaptations in the industrially and medically important fungal genus Aspergillus.</title>
        <authorList>
            <person name="de Vries R.P."/>
            <person name="Riley R."/>
            <person name="Wiebenga A."/>
            <person name="Aguilar-Osorio G."/>
            <person name="Amillis S."/>
            <person name="Uchima C.A."/>
            <person name="Anderluh G."/>
            <person name="Asadollahi M."/>
            <person name="Askin M."/>
            <person name="Barry K."/>
            <person name="Battaglia E."/>
            <person name="Bayram O."/>
            <person name="Benocci T."/>
            <person name="Braus-Stromeyer S.A."/>
            <person name="Caldana C."/>
            <person name="Canovas D."/>
            <person name="Cerqueira G.C."/>
            <person name="Chen F."/>
            <person name="Chen W."/>
            <person name="Choi C."/>
            <person name="Clum A."/>
            <person name="Dos Santos R.A."/>
            <person name="Damasio A.R."/>
            <person name="Diallinas G."/>
            <person name="Emri T."/>
            <person name="Fekete E."/>
            <person name="Flipphi M."/>
            <person name="Freyberg S."/>
            <person name="Gallo A."/>
            <person name="Gournas C."/>
            <person name="Habgood R."/>
            <person name="Hainaut M."/>
            <person name="Harispe M.L."/>
            <person name="Henrissat B."/>
            <person name="Hilden K.S."/>
            <person name="Hope R."/>
            <person name="Hossain A."/>
            <person name="Karabika E."/>
            <person name="Karaffa L."/>
            <person name="Karanyi Z."/>
            <person name="Krasevec N."/>
            <person name="Kuo A."/>
            <person name="Kusch H."/>
            <person name="LaButti K."/>
            <person name="Lagendijk E.L."/>
            <person name="Lapidus A."/>
            <person name="Levasseur A."/>
            <person name="Lindquist E."/>
            <person name="Lipzen A."/>
            <person name="Logrieco A.F."/>
            <person name="MacCabe A."/>
            <person name="Maekelae M.R."/>
            <person name="Malavazi I."/>
            <person name="Melin P."/>
            <person name="Meyer V."/>
            <person name="Mielnichuk N."/>
            <person name="Miskei M."/>
            <person name="Molnar A.P."/>
            <person name="Mule G."/>
            <person name="Ngan C.Y."/>
            <person name="Orejas M."/>
            <person name="Orosz E."/>
            <person name="Ouedraogo J.P."/>
            <person name="Overkamp K.M."/>
            <person name="Park H.-S."/>
            <person name="Perrone G."/>
            <person name="Piumi F."/>
            <person name="Punt P.J."/>
            <person name="Ram A.F."/>
            <person name="Ramon A."/>
            <person name="Rauscher S."/>
            <person name="Record E."/>
            <person name="Riano-Pachon D.M."/>
            <person name="Robert V."/>
            <person name="Roehrig J."/>
            <person name="Ruller R."/>
            <person name="Salamov A."/>
            <person name="Salih N.S."/>
            <person name="Samson R.A."/>
            <person name="Sandor E."/>
            <person name="Sanguinetti M."/>
            <person name="Schuetze T."/>
            <person name="Sepcic K."/>
            <person name="Shelest E."/>
            <person name="Sherlock G."/>
            <person name="Sophianopoulou V."/>
            <person name="Squina F.M."/>
            <person name="Sun H."/>
            <person name="Susca A."/>
            <person name="Todd R.B."/>
            <person name="Tsang A."/>
            <person name="Unkles S.E."/>
            <person name="van de Wiele N."/>
            <person name="van Rossen-Uffink D."/>
            <person name="Oliveira J.V."/>
            <person name="Vesth T.C."/>
            <person name="Visser J."/>
            <person name="Yu J.-H."/>
            <person name="Zhou M."/>
            <person name="Andersen M.R."/>
            <person name="Archer D.B."/>
            <person name="Baker S.E."/>
            <person name="Benoit I."/>
            <person name="Brakhage A.A."/>
            <person name="Braus G.H."/>
            <person name="Fischer R."/>
            <person name="Frisvad J.C."/>
            <person name="Goldman G.H."/>
            <person name="Houbraken J."/>
            <person name="Oakley B."/>
            <person name="Pocsi I."/>
            <person name="Scazzocchio C."/>
            <person name="Seiboth B."/>
            <person name="vanKuyk P.A."/>
            <person name="Wortman J."/>
            <person name="Dyer P.S."/>
            <person name="Grigoriev I.V."/>
        </authorList>
    </citation>
    <scope>NUCLEOTIDE SEQUENCE [LARGE SCALE GENOMIC DNA]</scope>
    <source>
        <strain evidence="2">CBS 134.48</strain>
    </source>
</reference>
<evidence type="ECO:0000313" key="2">
    <source>
        <dbReference type="Proteomes" id="UP000184304"/>
    </source>
</evidence>
<dbReference type="EMBL" id="KV878178">
    <property type="protein sequence ID" value="OJI89095.1"/>
    <property type="molecule type" value="Genomic_DNA"/>
</dbReference>
<gene>
    <name evidence="1" type="ORF">ASPTUDRAFT_50091</name>
</gene>
<accession>A0A1L9NIJ9</accession>